<dbReference type="PROSITE" id="PS51186">
    <property type="entry name" value="GNAT"/>
    <property type="match status" value="1"/>
</dbReference>
<dbReference type="AlphaFoldDB" id="A0AAW1SFL1"/>
<keyword evidence="1" id="KW-0808">Transferase</keyword>
<evidence type="ECO:0000313" key="5">
    <source>
        <dbReference type="Proteomes" id="UP001438707"/>
    </source>
</evidence>
<accession>A0AAW1SFL1</accession>
<dbReference type="GO" id="GO:0008080">
    <property type="term" value="F:N-acetyltransferase activity"/>
    <property type="evidence" value="ECO:0007669"/>
    <property type="project" value="InterPro"/>
</dbReference>
<proteinExistence type="predicted"/>
<comment type="caution">
    <text evidence="4">The sequence shown here is derived from an EMBL/GenBank/DDBJ whole genome shotgun (WGS) entry which is preliminary data.</text>
</comment>
<dbReference type="CDD" id="cd04301">
    <property type="entry name" value="NAT_SF"/>
    <property type="match status" value="1"/>
</dbReference>
<dbReference type="PANTHER" id="PTHR43626:SF4">
    <property type="entry name" value="GCN5-RELATED N-ACETYLTRANSFERASE 2, CHLOROPLASTIC"/>
    <property type="match status" value="1"/>
</dbReference>
<dbReference type="Pfam" id="PF00583">
    <property type="entry name" value="Acetyltransf_1"/>
    <property type="match status" value="1"/>
</dbReference>
<feature type="domain" description="N-acetyltransferase" evidence="3">
    <location>
        <begin position="130"/>
        <end position="274"/>
    </location>
</feature>
<sequence>MAKSLCTLPGLEPCSRRKSTVLVIPRAPVLKRDGPFGCQRPRVVERLNTMPARSHCKTCLSATLFVDNSRRSPFQLRPPADKEKLLYRGIQAATEGISPDKSTWWKQLETQECISPTLSKTDQAWMDEGLEFMYTREGVSISELNDLFQKVGFPVRDPEKLATALEHSSVVLWIRCSKGSRWARMGQMLGFARAITDGALSATIWDVAINPAWQRVGLGRALMERLLGGLINAGIPAITLYADPKVVSLYEKLGFARDPKGIRGMAFQTRKSKGQIAILPSPGSN</sequence>
<dbReference type="EMBL" id="JALJOS010000001">
    <property type="protein sequence ID" value="KAK9844627.1"/>
    <property type="molecule type" value="Genomic_DNA"/>
</dbReference>
<dbReference type="InterPro" id="IPR016181">
    <property type="entry name" value="Acyl_CoA_acyltransferase"/>
</dbReference>
<dbReference type="PANTHER" id="PTHR43626">
    <property type="entry name" value="ACYL-COA N-ACYLTRANSFERASE"/>
    <property type="match status" value="1"/>
</dbReference>
<evidence type="ECO:0000313" key="4">
    <source>
        <dbReference type="EMBL" id="KAK9844627.1"/>
    </source>
</evidence>
<keyword evidence="5" id="KW-1185">Reference proteome</keyword>
<dbReference type="InterPro" id="IPR000182">
    <property type="entry name" value="GNAT_dom"/>
</dbReference>
<dbReference type="SUPFAM" id="SSF55729">
    <property type="entry name" value="Acyl-CoA N-acyltransferases (Nat)"/>
    <property type="match status" value="1"/>
</dbReference>
<evidence type="ECO:0000256" key="2">
    <source>
        <dbReference type="ARBA" id="ARBA00023315"/>
    </source>
</evidence>
<organism evidence="4 5">
    <name type="scientific">Apatococcus lobatus</name>
    <dbReference type="NCBI Taxonomy" id="904363"/>
    <lineage>
        <taxon>Eukaryota</taxon>
        <taxon>Viridiplantae</taxon>
        <taxon>Chlorophyta</taxon>
        <taxon>core chlorophytes</taxon>
        <taxon>Trebouxiophyceae</taxon>
        <taxon>Chlorellales</taxon>
        <taxon>Chlorellaceae</taxon>
        <taxon>Apatococcus</taxon>
    </lineage>
</organism>
<protein>
    <recommendedName>
        <fullName evidence="3">N-acetyltransferase domain-containing protein</fullName>
    </recommendedName>
</protein>
<dbReference type="GO" id="GO:0005737">
    <property type="term" value="C:cytoplasm"/>
    <property type="evidence" value="ECO:0007669"/>
    <property type="project" value="TreeGrafter"/>
</dbReference>
<dbReference type="Gene3D" id="3.40.630.30">
    <property type="match status" value="1"/>
</dbReference>
<evidence type="ECO:0000256" key="1">
    <source>
        <dbReference type="ARBA" id="ARBA00022679"/>
    </source>
</evidence>
<evidence type="ECO:0000259" key="3">
    <source>
        <dbReference type="PROSITE" id="PS51186"/>
    </source>
</evidence>
<reference evidence="4 5" key="1">
    <citation type="journal article" date="2024" name="Nat. Commun.">
        <title>Phylogenomics reveals the evolutionary origins of lichenization in chlorophyte algae.</title>
        <authorList>
            <person name="Puginier C."/>
            <person name="Libourel C."/>
            <person name="Otte J."/>
            <person name="Skaloud P."/>
            <person name="Haon M."/>
            <person name="Grisel S."/>
            <person name="Petersen M."/>
            <person name="Berrin J.G."/>
            <person name="Delaux P.M."/>
            <person name="Dal Grande F."/>
            <person name="Keller J."/>
        </authorList>
    </citation>
    <scope>NUCLEOTIDE SEQUENCE [LARGE SCALE GENOMIC DNA]</scope>
    <source>
        <strain evidence="4 5">SAG 2145</strain>
    </source>
</reference>
<keyword evidence="2" id="KW-0012">Acyltransferase</keyword>
<dbReference type="Proteomes" id="UP001438707">
    <property type="component" value="Unassembled WGS sequence"/>
</dbReference>
<name>A0AAW1SFL1_9CHLO</name>
<gene>
    <name evidence="4" type="ORF">WJX74_004916</name>
</gene>
<dbReference type="InterPro" id="IPR045039">
    <property type="entry name" value="NSI-like"/>
</dbReference>